<evidence type="ECO:0000313" key="2">
    <source>
        <dbReference type="Proteomes" id="UP000287352"/>
    </source>
</evidence>
<name>A0A402A4K0_9CHLR</name>
<comment type="caution">
    <text evidence="1">The sequence shown here is derived from an EMBL/GenBank/DDBJ whole genome shotgun (WGS) entry which is preliminary data.</text>
</comment>
<organism evidence="1 2">
    <name type="scientific">Tengunoibacter tsumagoiensis</name>
    <dbReference type="NCBI Taxonomy" id="2014871"/>
    <lineage>
        <taxon>Bacteria</taxon>
        <taxon>Bacillati</taxon>
        <taxon>Chloroflexota</taxon>
        <taxon>Ktedonobacteria</taxon>
        <taxon>Ktedonobacterales</taxon>
        <taxon>Dictyobacteraceae</taxon>
        <taxon>Tengunoibacter</taxon>
    </lineage>
</organism>
<keyword evidence="2" id="KW-1185">Reference proteome</keyword>
<proteinExistence type="predicted"/>
<protein>
    <submittedName>
        <fullName evidence="1">Uncharacterized protein</fullName>
    </submittedName>
</protein>
<gene>
    <name evidence="1" type="ORF">KTT_39270</name>
</gene>
<accession>A0A402A4K0</accession>
<dbReference type="AlphaFoldDB" id="A0A402A4K0"/>
<dbReference type="Proteomes" id="UP000287352">
    <property type="component" value="Unassembled WGS sequence"/>
</dbReference>
<reference evidence="2" key="1">
    <citation type="submission" date="2018-12" db="EMBL/GenBank/DDBJ databases">
        <title>Tengunoibacter tsumagoiensis gen. nov., sp. nov., Dictyobacter kobayashii sp. nov., D. alpinus sp. nov., and D. joshuensis sp. nov. and description of Dictyobacteraceae fam. nov. within the order Ktedonobacterales isolated from Tengu-no-mugimeshi.</title>
        <authorList>
            <person name="Wang C.M."/>
            <person name="Zheng Y."/>
            <person name="Sakai Y."/>
            <person name="Toyoda A."/>
            <person name="Minakuchi Y."/>
            <person name="Abe K."/>
            <person name="Yokota A."/>
            <person name="Yabe S."/>
        </authorList>
    </citation>
    <scope>NUCLEOTIDE SEQUENCE [LARGE SCALE GENOMIC DNA]</scope>
    <source>
        <strain evidence="2">Uno3</strain>
    </source>
</reference>
<evidence type="ECO:0000313" key="1">
    <source>
        <dbReference type="EMBL" id="GCE14068.1"/>
    </source>
</evidence>
<sequence>MDYSSKNYTTFLILPHLVFVYTDQKKRLNSDEDAKKALFEEIAVVSNCSLAPVKQRVQAV</sequence>
<dbReference type="EMBL" id="BIFR01000001">
    <property type="protein sequence ID" value="GCE14068.1"/>
    <property type="molecule type" value="Genomic_DNA"/>
</dbReference>